<dbReference type="Pfam" id="PF01535">
    <property type="entry name" value="PPR"/>
    <property type="match status" value="1"/>
</dbReference>
<feature type="region of interest" description="Disordered" evidence="6">
    <location>
        <begin position="1"/>
        <end position="73"/>
    </location>
</feature>
<feature type="region of interest" description="Disordered" evidence="6">
    <location>
        <begin position="1500"/>
        <end position="1544"/>
    </location>
</feature>
<feature type="compositionally biased region" description="Polar residues" evidence="6">
    <location>
        <begin position="1500"/>
        <end position="1511"/>
    </location>
</feature>
<dbReference type="EMBL" id="JAODAN010000012">
    <property type="protein sequence ID" value="KAK1920900.1"/>
    <property type="molecule type" value="Genomic_DNA"/>
</dbReference>
<feature type="compositionally biased region" description="Gly residues" evidence="6">
    <location>
        <begin position="55"/>
        <end position="73"/>
    </location>
</feature>
<feature type="compositionally biased region" description="Polar residues" evidence="6">
    <location>
        <begin position="189"/>
        <end position="200"/>
    </location>
</feature>
<comment type="caution">
    <text evidence="7">The sequence shown here is derived from an EMBL/GenBank/DDBJ whole genome shotgun (WGS) entry which is preliminary data.</text>
</comment>
<dbReference type="NCBIfam" id="TIGR00756">
    <property type="entry name" value="PPR"/>
    <property type="match status" value="3"/>
</dbReference>
<evidence type="ECO:0000256" key="1">
    <source>
        <dbReference type="ARBA" id="ARBA00006192"/>
    </source>
</evidence>
<keyword evidence="2" id="KW-0677">Repeat</keyword>
<keyword evidence="8" id="KW-1185">Reference proteome</keyword>
<gene>
    <name evidence="7" type="ORF">DB88DRAFT_458404</name>
</gene>
<dbReference type="PANTHER" id="PTHR47447">
    <property type="entry name" value="OS03G0856100 PROTEIN"/>
    <property type="match status" value="1"/>
</dbReference>
<dbReference type="Proteomes" id="UP001182556">
    <property type="component" value="Unassembled WGS sequence"/>
</dbReference>
<sequence length="1544" mass="171198">MLTKPLTHLRPLLRLPSHSSPSPEHFSSNPSLLHHLPHNPTASLVSASQSSAQAAGGGAHAGPSGAGSGRAGWGAGTGSSGGYTGHARAFLSLQHNSTLDPSSSLTLNSDDSQRNKGALLFKHRLAKHAQIVQMEGDQAVGRTVHRSIEARSGPRVGIVDIENPSAREEDKMIEGQSQAAGSSRRRSSITFPSPTAASATPRFASSSVRAIPRSQSSLDLWHVGVARPRELSVRQMSSKSSNIALPDVDELEPPALVTRDPPRSTRVLGQPNRVLMDLAGLDLPGRPARTPMVRRNSTAAMRQSKTVPELGAAAEDLKDGVEGSVHRSADDETLDKKFYTALVTAQNQRNEHLFRKLVKHYRSSRAPDAFDIATKNDPELAKYPLPSDYSIYCYNTIIEGLLKFRQPGESVSPILEIYNELLDRGCVPNGNTYGHAIRALCIREQDVWRAVKAWDDEKRWARWRAEKLGVQYDAVLAEHERDQIIDAYIDERNFESAIKLFGAATMMRDADYRLRPGAYKSIIQAAVTKCPTAGERQAVLDCYSHASSLRINSNRAWRGHLFLLQAATESSEGLETFWQSFRESDEKAEFRAYVAWLHRFSRTDNAQNDRELMAARSDVWVKGAIAYAQMGDTEQALRIWSDLVEASKDQSLDPLRPGPPIIADVQSWGSFGSELLKANLDKGVEFWRNLPAHVWRNLHLGHILNCIDTLIYNDRFDDVLWFLSQPQVRNRYHKVDRLMVHAIDHAEVDPTTRERAFDLILEQTERKKVPLDVDLLKAWLRLILTTKKRNSNIFAAFSPFEIRPVAAHLGPQAEAEVKKVVRSIVLTGELDLRGQIALLMSAESFVDFEGDDAIALAVGRSYLADPNPELSVHQFERVFKTILAYSVDDGELDDVLVRMAENLATQQGKMDRIVDRVVFREFERKLVHRFGQDRAKELLTPLIGAEAAERVTGGSRDAPSTPGLTDADTASEYSLPPLPEMAPPVPENSSQLVLSYPLSNFIDRHTLRRNAISLDDAYKALTDAMRTQRAVAHPEALARLFDNLARAGREKETREIYSLAHYIAENMLPEAERAAAWYQIECYMLIAACHLGRLEEAGMYRARILQAGMVPSAEAYATMIASSKDTTDDALVARELFDESRALGVKPNLFLYNTIISKLSKARKAELALDLFKTMKASGIRPSSVTYGAVINACCRVGDGESAEVLFNEMTSQPDFRPRVPPYNTMMQFHLTTQPSRERVLAYYNALVKANVPPSEHTYKLLLDAYAVLPPLNLPAMEKVFDDLCYDRSARVQGTHWASLITAYGLYANDVEKAIATFDSIPTHRRAPVNLRNEPVVWEAILHVVAQKGTVEQMEQIKQRMVESGAKATAYVYNVLIAGYARAGMIDKAREVFASMGDSVTGVAAPNNHPQLKTSSGHAKPSTMTPEPTGVVYREPSTYEAMIRAELSVGSREGAEEVLRIMEARRYPVAVFMRARYLLDDPSLQQASNSGDLDAANQVTRNETFAPNPTDGSCRESVAYDSNAKPEAKVDGPLLSEEEKAGSQ</sequence>
<evidence type="ECO:0000256" key="3">
    <source>
        <dbReference type="ARBA" id="ARBA00044493"/>
    </source>
</evidence>
<dbReference type="PROSITE" id="PS51375">
    <property type="entry name" value="PPR"/>
    <property type="match status" value="3"/>
</dbReference>
<proteinExistence type="inferred from homology"/>
<reference evidence="7" key="1">
    <citation type="submission" date="2023-02" db="EMBL/GenBank/DDBJ databases">
        <title>Identification and recombinant expression of a fungal hydrolase from Papiliotrema laurentii that hydrolyzes apple cutin and clears colloidal polyester polyurethane.</title>
        <authorList>
            <consortium name="DOE Joint Genome Institute"/>
            <person name="Roman V.A."/>
            <person name="Bojanowski C."/>
            <person name="Crable B.R."/>
            <person name="Wagner D.N."/>
            <person name="Hung C.S."/>
            <person name="Nadeau L.J."/>
            <person name="Schratz L."/>
            <person name="Haridas S."/>
            <person name="Pangilinan J."/>
            <person name="Lipzen A."/>
            <person name="Na H."/>
            <person name="Yan M."/>
            <person name="Ng V."/>
            <person name="Grigoriev I.V."/>
            <person name="Spatafora J.W."/>
            <person name="Barlow D."/>
            <person name="Biffinger J."/>
            <person name="Kelley-Loughnane N."/>
            <person name="Varaljay V.A."/>
            <person name="Crookes-Goodson W.J."/>
        </authorList>
    </citation>
    <scope>NUCLEOTIDE SEQUENCE</scope>
    <source>
        <strain evidence="7">5307AH</strain>
    </source>
</reference>
<organism evidence="7 8">
    <name type="scientific">Papiliotrema laurentii</name>
    <name type="common">Cryptococcus laurentii</name>
    <dbReference type="NCBI Taxonomy" id="5418"/>
    <lineage>
        <taxon>Eukaryota</taxon>
        <taxon>Fungi</taxon>
        <taxon>Dikarya</taxon>
        <taxon>Basidiomycota</taxon>
        <taxon>Agaricomycotina</taxon>
        <taxon>Tremellomycetes</taxon>
        <taxon>Tremellales</taxon>
        <taxon>Rhynchogastremaceae</taxon>
        <taxon>Papiliotrema</taxon>
    </lineage>
</organism>
<evidence type="ECO:0000256" key="4">
    <source>
        <dbReference type="ARBA" id="ARBA00044511"/>
    </source>
</evidence>
<accession>A0AAD9CSY3</accession>
<feature type="compositionally biased region" description="Low complexity" evidence="6">
    <location>
        <begin position="1"/>
        <end position="31"/>
    </location>
</feature>
<comment type="function">
    <text evidence="3">Regulates mitochondrial small subunit maturation by controlling 15S rRNA 5'-end processing. Localizes to the 5' precursor of the 15S rRNA in a position that is subsequently occupied by mS47 in the mature yeast mtSSU. Uses structure and sequence-specific RNA recognition, binding to a single-stranded region of the precursor and specifically recognizing bases -6 to -1. The exchange of Ccm1 for mS47 is coupled to the irreversible removal of precursor rRNA that is accompanied by conformational changes of the mitoribosomal proteins uS5m and mS26. These conformational changes signal completion of 5'-end rRNA processing through protection of the mature 5'-end of the 15S rRNA and stabilization of mS47. The removal of the 5' precursor together with the dissociation of Ccm1 may be catalyzed by the 5'-3' exoribonuclease Pet127. Involved in the specific removal of group I introns in mitochondrial encoded transcripts.</text>
</comment>
<evidence type="ECO:0000256" key="5">
    <source>
        <dbReference type="PROSITE-ProRule" id="PRU00708"/>
    </source>
</evidence>
<feature type="compositionally biased region" description="Low complexity" evidence="6">
    <location>
        <begin position="42"/>
        <end position="54"/>
    </location>
</feature>
<dbReference type="PANTHER" id="PTHR47447:SF17">
    <property type="entry name" value="OS12G0638900 PROTEIN"/>
    <property type="match status" value="1"/>
</dbReference>
<comment type="similarity">
    <text evidence="1">Belongs to the CCM1 family.</text>
</comment>
<protein>
    <recommendedName>
        <fullName evidence="9">Pentacotripeptide-repeat region of PRORP domain-containing protein</fullName>
    </recommendedName>
</protein>
<feature type="repeat" description="PPR" evidence="5">
    <location>
        <begin position="1148"/>
        <end position="1182"/>
    </location>
</feature>
<evidence type="ECO:0000313" key="7">
    <source>
        <dbReference type="EMBL" id="KAK1920900.1"/>
    </source>
</evidence>
<evidence type="ECO:0000313" key="8">
    <source>
        <dbReference type="Proteomes" id="UP001182556"/>
    </source>
</evidence>
<dbReference type="InterPro" id="IPR002885">
    <property type="entry name" value="PPR_rpt"/>
</dbReference>
<name>A0AAD9CSY3_PAPLA</name>
<feature type="region of interest" description="Disordered" evidence="6">
    <location>
        <begin position="949"/>
        <end position="974"/>
    </location>
</feature>
<evidence type="ECO:0000256" key="6">
    <source>
        <dbReference type="SAM" id="MobiDB-lite"/>
    </source>
</evidence>
<comment type="subunit">
    <text evidence="4">Binds to mitochondrial small subunit 15S rRNA.</text>
</comment>
<evidence type="ECO:0000256" key="2">
    <source>
        <dbReference type="ARBA" id="ARBA00022737"/>
    </source>
</evidence>
<dbReference type="Pfam" id="PF13041">
    <property type="entry name" value="PPR_2"/>
    <property type="match status" value="1"/>
</dbReference>
<feature type="repeat" description="PPR" evidence="5">
    <location>
        <begin position="1183"/>
        <end position="1213"/>
    </location>
</feature>
<evidence type="ECO:0008006" key="9">
    <source>
        <dbReference type="Google" id="ProtNLM"/>
    </source>
</evidence>
<feature type="region of interest" description="Disordered" evidence="6">
    <location>
        <begin position="163"/>
        <end position="200"/>
    </location>
</feature>
<dbReference type="Gene3D" id="1.25.40.10">
    <property type="entry name" value="Tetratricopeptide repeat domain"/>
    <property type="match status" value="3"/>
</dbReference>
<dbReference type="InterPro" id="IPR011990">
    <property type="entry name" value="TPR-like_helical_dom_sf"/>
</dbReference>
<feature type="repeat" description="PPR" evidence="5">
    <location>
        <begin position="1369"/>
        <end position="1399"/>
    </location>
</feature>